<evidence type="ECO:0000313" key="2">
    <source>
        <dbReference type="Proteomes" id="UP001596266"/>
    </source>
</evidence>
<dbReference type="EMBL" id="JBHSUA010000008">
    <property type="protein sequence ID" value="MFC6395998.1"/>
    <property type="molecule type" value="Genomic_DNA"/>
</dbReference>
<dbReference type="Proteomes" id="UP001596266">
    <property type="component" value="Unassembled WGS sequence"/>
</dbReference>
<evidence type="ECO:0000313" key="1">
    <source>
        <dbReference type="EMBL" id="MFC6395998.1"/>
    </source>
</evidence>
<sequence length="95" mass="10808">MWSSARARNELRAEDDPWDFARATAKDFLTGRISGQQFLAAMHAIGHDGPEELQDLVELDDEYDQAIDARAEENLCSDRIMELLVRRARELATDS</sequence>
<accession>A0ABW1WYX5</accession>
<comment type="caution">
    <text evidence="1">The sequence shown here is derived from an EMBL/GenBank/DDBJ whole genome shotgun (WGS) entry which is preliminary data.</text>
</comment>
<gene>
    <name evidence="1" type="ORF">ACFP57_03180</name>
</gene>
<reference evidence="2" key="1">
    <citation type="journal article" date="2019" name="Int. J. Syst. Evol. Microbiol.">
        <title>The Global Catalogue of Microorganisms (GCM) 10K type strain sequencing project: providing services to taxonomists for standard genome sequencing and annotation.</title>
        <authorList>
            <consortium name="The Broad Institute Genomics Platform"/>
            <consortium name="The Broad Institute Genome Sequencing Center for Infectious Disease"/>
            <person name="Wu L."/>
            <person name="Ma J."/>
        </authorList>
    </citation>
    <scope>NUCLEOTIDE SEQUENCE [LARGE SCALE GENOMIC DNA]</scope>
    <source>
        <strain evidence="2">CGMCC 1.15277</strain>
    </source>
</reference>
<protein>
    <recommendedName>
        <fullName evidence="3">Antitoxin VbhA domain-containing protein</fullName>
    </recommendedName>
</protein>
<name>A0ABW1WYX5_9ACTN</name>
<proteinExistence type="predicted"/>
<evidence type="ECO:0008006" key="3">
    <source>
        <dbReference type="Google" id="ProtNLM"/>
    </source>
</evidence>
<dbReference type="RefSeq" id="WP_343885928.1">
    <property type="nucleotide sequence ID" value="NZ_BAAAKI010000012.1"/>
</dbReference>
<organism evidence="1 2">
    <name type="scientific">Luteococcus sanguinis</name>
    <dbReference type="NCBI Taxonomy" id="174038"/>
    <lineage>
        <taxon>Bacteria</taxon>
        <taxon>Bacillati</taxon>
        <taxon>Actinomycetota</taxon>
        <taxon>Actinomycetes</taxon>
        <taxon>Propionibacteriales</taxon>
        <taxon>Propionibacteriaceae</taxon>
        <taxon>Luteococcus</taxon>
    </lineage>
</organism>
<keyword evidence="2" id="KW-1185">Reference proteome</keyword>